<protein>
    <submittedName>
        <fullName evidence="1">Uncharacterized protein</fullName>
    </submittedName>
</protein>
<sequence length="71" mass="8027">MSRHICRAEFRGVVSPLNRNQVLCLPEVSTEIGLEVRQVLMVHALSRTVRCLLTSWFTCVTASESPAWLDL</sequence>
<comment type="caution">
    <text evidence="1">The sequence shown here is derived from an EMBL/GenBank/DDBJ whole genome shotgun (WGS) entry which is preliminary data.</text>
</comment>
<gene>
    <name evidence="1" type="ORF">RRG08_010367</name>
</gene>
<accession>A0AAE0Z2W2</accession>
<dbReference type="Proteomes" id="UP001283361">
    <property type="component" value="Unassembled WGS sequence"/>
</dbReference>
<name>A0AAE0Z2W2_9GAST</name>
<dbReference type="EMBL" id="JAWDGP010004850">
    <property type="protein sequence ID" value="KAK3761752.1"/>
    <property type="molecule type" value="Genomic_DNA"/>
</dbReference>
<proteinExistence type="predicted"/>
<keyword evidence="2" id="KW-1185">Reference proteome</keyword>
<dbReference type="AlphaFoldDB" id="A0AAE0Z2W2"/>
<evidence type="ECO:0000313" key="2">
    <source>
        <dbReference type="Proteomes" id="UP001283361"/>
    </source>
</evidence>
<organism evidence="1 2">
    <name type="scientific">Elysia crispata</name>
    <name type="common">lettuce slug</name>
    <dbReference type="NCBI Taxonomy" id="231223"/>
    <lineage>
        <taxon>Eukaryota</taxon>
        <taxon>Metazoa</taxon>
        <taxon>Spiralia</taxon>
        <taxon>Lophotrochozoa</taxon>
        <taxon>Mollusca</taxon>
        <taxon>Gastropoda</taxon>
        <taxon>Heterobranchia</taxon>
        <taxon>Euthyneura</taxon>
        <taxon>Panpulmonata</taxon>
        <taxon>Sacoglossa</taxon>
        <taxon>Placobranchoidea</taxon>
        <taxon>Plakobranchidae</taxon>
        <taxon>Elysia</taxon>
    </lineage>
</organism>
<reference evidence="1" key="1">
    <citation type="journal article" date="2023" name="G3 (Bethesda)">
        <title>A reference genome for the long-term kleptoplast-retaining sea slug Elysia crispata morphotype clarki.</title>
        <authorList>
            <person name="Eastman K.E."/>
            <person name="Pendleton A.L."/>
            <person name="Shaikh M.A."/>
            <person name="Suttiyut T."/>
            <person name="Ogas R."/>
            <person name="Tomko P."/>
            <person name="Gavelis G."/>
            <person name="Widhalm J.R."/>
            <person name="Wisecaver J.H."/>
        </authorList>
    </citation>
    <scope>NUCLEOTIDE SEQUENCE</scope>
    <source>
        <strain evidence="1">ECLA1</strain>
    </source>
</reference>
<evidence type="ECO:0000313" key="1">
    <source>
        <dbReference type="EMBL" id="KAK3761752.1"/>
    </source>
</evidence>